<dbReference type="PANTHER" id="PTHR14948:SF19">
    <property type="entry name" value="TRANSMEMBRANE PROTEIN 233"/>
    <property type="match status" value="1"/>
</dbReference>
<protein>
    <recommendedName>
        <fullName evidence="9">Transmembrane protein 233</fullName>
    </recommendedName>
</protein>
<evidence type="ECO:0000256" key="1">
    <source>
        <dbReference type="ARBA" id="ARBA00004370"/>
    </source>
</evidence>
<keyword evidence="8" id="KW-1185">Reference proteome</keyword>
<proteinExistence type="inferred from homology"/>
<comment type="similarity">
    <text evidence="2">Belongs to the CD225/Dispanin family.</text>
</comment>
<keyword evidence="4 6" id="KW-1133">Transmembrane helix</keyword>
<accession>A0A9Q0EA59</accession>
<feature type="transmembrane region" description="Helical" evidence="6">
    <location>
        <begin position="31"/>
        <end position="58"/>
    </location>
</feature>
<dbReference type="EMBL" id="JANIIK010000046">
    <property type="protein sequence ID" value="KAJ3602101.1"/>
    <property type="molecule type" value="Genomic_DNA"/>
</dbReference>
<keyword evidence="3 6" id="KW-0812">Transmembrane</keyword>
<dbReference type="GO" id="GO:0016020">
    <property type="term" value="C:membrane"/>
    <property type="evidence" value="ECO:0007669"/>
    <property type="project" value="UniProtKB-SubCell"/>
</dbReference>
<dbReference type="AlphaFoldDB" id="A0A9Q0EA59"/>
<evidence type="ECO:0000256" key="6">
    <source>
        <dbReference type="SAM" id="Phobius"/>
    </source>
</evidence>
<dbReference type="PANTHER" id="PTHR14948">
    <property type="entry name" value="NG5"/>
    <property type="match status" value="1"/>
</dbReference>
<evidence type="ECO:0000256" key="3">
    <source>
        <dbReference type="ARBA" id="ARBA00022692"/>
    </source>
</evidence>
<sequence>MSLGVPCPDRKHSLNFSEGVSVGEQEPPPPLQSYLCLTILTCFCPAYPINLLALVFSIMSRNSYYIGDYAGSRRLGKNAFYVAVASIIIGLVIIATICAVHLTNLDY</sequence>
<dbReference type="Proteomes" id="UP001148018">
    <property type="component" value="Unassembled WGS sequence"/>
</dbReference>
<organism evidence="7 8">
    <name type="scientific">Muraenolepis orangiensis</name>
    <name type="common">Patagonian moray cod</name>
    <dbReference type="NCBI Taxonomy" id="630683"/>
    <lineage>
        <taxon>Eukaryota</taxon>
        <taxon>Metazoa</taxon>
        <taxon>Chordata</taxon>
        <taxon>Craniata</taxon>
        <taxon>Vertebrata</taxon>
        <taxon>Euteleostomi</taxon>
        <taxon>Actinopterygii</taxon>
        <taxon>Neopterygii</taxon>
        <taxon>Teleostei</taxon>
        <taxon>Neoteleostei</taxon>
        <taxon>Acanthomorphata</taxon>
        <taxon>Zeiogadaria</taxon>
        <taxon>Gadariae</taxon>
        <taxon>Gadiformes</taxon>
        <taxon>Muraenolepidoidei</taxon>
        <taxon>Muraenolepididae</taxon>
        <taxon>Muraenolepis</taxon>
    </lineage>
</organism>
<dbReference type="OrthoDB" id="9946633at2759"/>
<gene>
    <name evidence="7" type="ORF">NHX12_029860</name>
</gene>
<dbReference type="InterPro" id="IPR007593">
    <property type="entry name" value="CD225/Dispanin_fam"/>
</dbReference>
<reference evidence="7" key="1">
    <citation type="submission" date="2022-07" db="EMBL/GenBank/DDBJ databases">
        <title>Chromosome-level genome of Muraenolepis orangiensis.</title>
        <authorList>
            <person name="Kim J."/>
        </authorList>
    </citation>
    <scope>NUCLEOTIDE SEQUENCE</scope>
    <source>
        <strain evidence="7">KU_S4_2022</strain>
        <tissue evidence="7">Muscle</tissue>
    </source>
</reference>
<evidence type="ECO:0000313" key="8">
    <source>
        <dbReference type="Proteomes" id="UP001148018"/>
    </source>
</evidence>
<name>A0A9Q0EA59_9TELE</name>
<evidence type="ECO:0000256" key="4">
    <source>
        <dbReference type="ARBA" id="ARBA00022989"/>
    </source>
</evidence>
<dbReference type="Pfam" id="PF04505">
    <property type="entry name" value="CD225"/>
    <property type="match status" value="1"/>
</dbReference>
<evidence type="ECO:0000256" key="5">
    <source>
        <dbReference type="ARBA" id="ARBA00023136"/>
    </source>
</evidence>
<dbReference type="InterPro" id="IPR051423">
    <property type="entry name" value="CD225/Dispanin"/>
</dbReference>
<evidence type="ECO:0000313" key="7">
    <source>
        <dbReference type="EMBL" id="KAJ3602101.1"/>
    </source>
</evidence>
<evidence type="ECO:0008006" key="9">
    <source>
        <dbReference type="Google" id="ProtNLM"/>
    </source>
</evidence>
<comment type="caution">
    <text evidence="7">The sequence shown here is derived from an EMBL/GenBank/DDBJ whole genome shotgun (WGS) entry which is preliminary data.</text>
</comment>
<evidence type="ECO:0000256" key="2">
    <source>
        <dbReference type="ARBA" id="ARBA00006843"/>
    </source>
</evidence>
<feature type="transmembrane region" description="Helical" evidence="6">
    <location>
        <begin position="79"/>
        <end position="102"/>
    </location>
</feature>
<keyword evidence="5 6" id="KW-0472">Membrane</keyword>
<comment type="subcellular location">
    <subcellularLocation>
        <location evidence="1">Membrane</location>
    </subcellularLocation>
</comment>